<dbReference type="EMBL" id="FMJC01000002">
    <property type="protein sequence ID" value="SCM74265.1"/>
    <property type="molecule type" value="Genomic_DNA"/>
</dbReference>
<protein>
    <submittedName>
        <fullName evidence="1">Uncharacterized protein</fullName>
    </submittedName>
</protein>
<reference evidence="1" key="1">
    <citation type="submission" date="2016-08" db="EMBL/GenBank/DDBJ databases">
        <authorList>
            <person name="Seilhamer J.J."/>
        </authorList>
    </citation>
    <scope>NUCLEOTIDE SEQUENCE</scope>
    <source>
        <strain evidence="1">86-1</strain>
    </source>
</reference>
<proteinExistence type="predicted"/>
<accession>A0A212L9S0</accession>
<name>A0A212L9S0_9BACT</name>
<organism evidence="1">
    <name type="scientific">uncultured Desulfovibrio sp</name>
    <dbReference type="NCBI Taxonomy" id="167968"/>
    <lineage>
        <taxon>Bacteria</taxon>
        <taxon>Pseudomonadati</taxon>
        <taxon>Thermodesulfobacteriota</taxon>
        <taxon>Desulfovibrionia</taxon>
        <taxon>Desulfovibrionales</taxon>
        <taxon>Desulfovibrionaceae</taxon>
        <taxon>Desulfovibrio</taxon>
        <taxon>environmental samples</taxon>
    </lineage>
</organism>
<evidence type="ECO:0000313" key="1">
    <source>
        <dbReference type="EMBL" id="SCM74265.1"/>
    </source>
</evidence>
<dbReference type="AlphaFoldDB" id="A0A212L9S0"/>
<sequence>MGRGRSPSAQRRLSALARAESGEDSLWNAYVQRQAPPEQLLQAVALPAQKYGKNVWH</sequence>
<gene>
    <name evidence="1" type="ORF">KL86DES1_21833</name>
</gene>